<dbReference type="Proteomes" id="UP001498476">
    <property type="component" value="Unassembled WGS sequence"/>
</dbReference>
<dbReference type="EMBL" id="JAZAVJ010000150">
    <property type="protein sequence ID" value="KAK7409459.1"/>
    <property type="molecule type" value="Genomic_DNA"/>
</dbReference>
<name>A0ABR1GV98_9HYPO</name>
<protein>
    <recommendedName>
        <fullName evidence="2">Cyanovirin-N domain-containing protein</fullName>
    </recommendedName>
</protein>
<evidence type="ECO:0000259" key="2">
    <source>
        <dbReference type="Pfam" id="PF08881"/>
    </source>
</evidence>
<dbReference type="Gene3D" id="2.30.60.10">
    <property type="entry name" value="Cyanovirin-N"/>
    <property type="match status" value="1"/>
</dbReference>
<accession>A0ABR1GV98</accession>
<dbReference type="InterPro" id="IPR036673">
    <property type="entry name" value="Cyanovirin-N_sf"/>
</dbReference>
<sequence>MLLKALLLAITTTAAAWPGRGGDLIGMYSRAFEGVDGQQYIMPYDPIFSAFRDQCDGMQILGEGRVGSLALSGFCLDDNETRYLTELNLNWCLQNNDGQLEVATKPSSLYFDQSCSNYRLYQTGPRTDNKRMFLAAGCINKAGNFTPTFVKFDDVNETLSVKPVDGRFVCGDHQGTRVAVGDWGTLKDKYIAPQ</sequence>
<reference evidence="3 4" key="1">
    <citation type="journal article" date="2025" name="Microbiol. Resour. Announc.">
        <title>Draft genome sequences for Neonectria magnoliae and Neonectria punicea, canker pathogens of Liriodendron tulipifera and Acer saccharum in West Virginia.</title>
        <authorList>
            <person name="Petronek H.M."/>
            <person name="Kasson M.T."/>
            <person name="Metheny A.M."/>
            <person name="Stauder C.M."/>
            <person name="Lovett B."/>
            <person name="Lynch S.C."/>
            <person name="Garnas J.R."/>
            <person name="Kasson L.R."/>
            <person name="Stajich J.E."/>
        </authorList>
    </citation>
    <scope>NUCLEOTIDE SEQUENCE [LARGE SCALE GENOMIC DNA]</scope>
    <source>
        <strain evidence="3 4">NRRL 64653</strain>
    </source>
</reference>
<evidence type="ECO:0000313" key="3">
    <source>
        <dbReference type="EMBL" id="KAK7409459.1"/>
    </source>
</evidence>
<keyword evidence="1" id="KW-0732">Signal</keyword>
<evidence type="ECO:0000313" key="4">
    <source>
        <dbReference type="Proteomes" id="UP001498476"/>
    </source>
</evidence>
<feature type="signal peptide" evidence="1">
    <location>
        <begin position="1"/>
        <end position="16"/>
    </location>
</feature>
<feature type="chain" id="PRO_5045286029" description="Cyanovirin-N domain-containing protein" evidence="1">
    <location>
        <begin position="17"/>
        <end position="194"/>
    </location>
</feature>
<proteinExistence type="predicted"/>
<dbReference type="SUPFAM" id="SSF51322">
    <property type="entry name" value="Cyanovirin-N"/>
    <property type="match status" value="1"/>
</dbReference>
<dbReference type="Pfam" id="PF08881">
    <property type="entry name" value="CVNH"/>
    <property type="match status" value="1"/>
</dbReference>
<evidence type="ECO:0000256" key="1">
    <source>
        <dbReference type="SAM" id="SignalP"/>
    </source>
</evidence>
<gene>
    <name evidence="3" type="ORF">QQX98_008367</name>
</gene>
<keyword evidence="4" id="KW-1185">Reference proteome</keyword>
<feature type="domain" description="Cyanovirin-N" evidence="2">
    <location>
        <begin position="51"/>
        <end position="145"/>
    </location>
</feature>
<organism evidence="3 4">
    <name type="scientific">Neonectria punicea</name>
    <dbReference type="NCBI Taxonomy" id="979145"/>
    <lineage>
        <taxon>Eukaryota</taxon>
        <taxon>Fungi</taxon>
        <taxon>Dikarya</taxon>
        <taxon>Ascomycota</taxon>
        <taxon>Pezizomycotina</taxon>
        <taxon>Sordariomycetes</taxon>
        <taxon>Hypocreomycetidae</taxon>
        <taxon>Hypocreales</taxon>
        <taxon>Nectriaceae</taxon>
        <taxon>Neonectria</taxon>
    </lineage>
</organism>
<dbReference type="InterPro" id="IPR011058">
    <property type="entry name" value="Cyanovirin-N"/>
</dbReference>
<comment type="caution">
    <text evidence="3">The sequence shown here is derived from an EMBL/GenBank/DDBJ whole genome shotgun (WGS) entry which is preliminary data.</text>
</comment>